<evidence type="ECO:0000259" key="3">
    <source>
        <dbReference type="PROSITE" id="PS51186"/>
    </source>
</evidence>
<dbReference type="Proteomes" id="UP000503441">
    <property type="component" value="Chromosome"/>
</dbReference>
<dbReference type="Gene3D" id="3.40.630.30">
    <property type="match status" value="1"/>
</dbReference>
<dbReference type="RefSeq" id="WP_166332106.1">
    <property type="nucleotide sequence ID" value="NZ_CP049933.1"/>
</dbReference>
<evidence type="ECO:0000313" key="4">
    <source>
        <dbReference type="EMBL" id="QIM19862.1"/>
    </source>
</evidence>
<dbReference type="SUPFAM" id="SSF55729">
    <property type="entry name" value="Acyl-CoA N-acyltransferases (Nat)"/>
    <property type="match status" value="1"/>
</dbReference>
<dbReference type="InterPro" id="IPR016181">
    <property type="entry name" value="Acyl_CoA_acyltransferase"/>
</dbReference>
<evidence type="ECO:0000313" key="5">
    <source>
        <dbReference type="Proteomes" id="UP000503441"/>
    </source>
</evidence>
<dbReference type="EMBL" id="CP049933">
    <property type="protein sequence ID" value="QIM19862.1"/>
    <property type="molecule type" value="Genomic_DNA"/>
</dbReference>
<name>A0ABX6K023_9MICO</name>
<dbReference type="PANTHER" id="PTHR43877">
    <property type="entry name" value="AMINOALKYLPHOSPHONATE N-ACETYLTRANSFERASE-RELATED-RELATED"/>
    <property type="match status" value="1"/>
</dbReference>
<organism evidence="4 5">
    <name type="scientific">Leucobacter coleopterorum</name>
    <dbReference type="NCBI Taxonomy" id="2714933"/>
    <lineage>
        <taxon>Bacteria</taxon>
        <taxon>Bacillati</taxon>
        <taxon>Actinomycetota</taxon>
        <taxon>Actinomycetes</taxon>
        <taxon>Micrococcales</taxon>
        <taxon>Microbacteriaceae</taxon>
        <taxon>Leucobacter</taxon>
    </lineage>
</organism>
<reference evidence="4 5" key="1">
    <citation type="submission" date="2020-03" db="EMBL/GenBank/DDBJ databases">
        <title>Leucobacter sp. nov., isolated from beetles.</title>
        <authorList>
            <person name="Hyun D.-W."/>
            <person name="Bae J.-W."/>
        </authorList>
    </citation>
    <scope>NUCLEOTIDE SEQUENCE [LARGE SCALE GENOMIC DNA]</scope>
    <source>
        <strain evidence="4 5">HDW9A</strain>
    </source>
</reference>
<keyword evidence="1" id="KW-0808">Transferase</keyword>
<evidence type="ECO:0000256" key="1">
    <source>
        <dbReference type="ARBA" id="ARBA00022679"/>
    </source>
</evidence>
<keyword evidence="2" id="KW-0012">Acyltransferase</keyword>
<accession>A0ABX6K023</accession>
<dbReference type="InterPro" id="IPR000182">
    <property type="entry name" value="GNAT_dom"/>
</dbReference>
<sequence>MQNAVEIVRVRPDDLIEDFSAQAAALLQELVARGAALGWTCPPSAAEVNSLLRGVVEASSEGDGCLVAAWQRSKLLGLGYWTRYARPTHSPHVDIEKIAVAPESQGQRIGQLMMHELLQAARDTRTEVVTLDLRGDNTRAIALYESLGFQRYGMLPRFVAFGENRYDKLFYALDLREGPA</sequence>
<feature type="domain" description="N-acetyltransferase" evidence="3">
    <location>
        <begin position="14"/>
        <end position="176"/>
    </location>
</feature>
<proteinExistence type="predicted"/>
<gene>
    <name evidence="4" type="ORF">G7066_15020</name>
</gene>
<dbReference type="CDD" id="cd04301">
    <property type="entry name" value="NAT_SF"/>
    <property type="match status" value="1"/>
</dbReference>
<keyword evidence="5" id="KW-1185">Reference proteome</keyword>
<evidence type="ECO:0000256" key="2">
    <source>
        <dbReference type="ARBA" id="ARBA00023315"/>
    </source>
</evidence>
<dbReference type="PROSITE" id="PS51186">
    <property type="entry name" value="GNAT"/>
    <property type="match status" value="1"/>
</dbReference>
<dbReference type="InterPro" id="IPR050832">
    <property type="entry name" value="Bact_Acetyltransf"/>
</dbReference>
<protein>
    <submittedName>
        <fullName evidence="4">GNAT family N-acetyltransferase</fullName>
    </submittedName>
</protein>
<dbReference type="Pfam" id="PF00583">
    <property type="entry name" value="Acetyltransf_1"/>
    <property type="match status" value="1"/>
</dbReference>